<accession>A0A151Y0J9</accession>
<feature type="chain" id="PRO_5007592111" evidence="1">
    <location>
        <begin position="20"/>
        <end position="101"/>
    </location>
</feature>
<dbReference type="AlphaFoldDB" id="A0A151Y0J9"/>
<evidence type="ECO:0000256" key="1">
    <source>
        <dbReference type="SAM" id="SignalP"/>
    </source>
</evidence>
<dbReference type="OrthoDB" id="6693471at2"/>
<keyword evidence="3" id="KW-1185">Reference proteome</keyword>
<gene>
    <name evidence="2" type="ORF">AZH43_14445</name>
</gene>
<feature type="signal peptide" evidence="1">
    <location>
        <begin position="1"/>
        <end position="19"/>
    </location>
</feature>
<evidence type="ECO:0000313" key="3">
    <source>
        <dbReference type="Proteomes" id="UP000076276"/>
    </source>
</evidence>
<reference evidence="2 3" key="1">
    <citation type="submission" date="2016-03" db="EMBL/GenBank/DDBJ databases">
        <title>Acinetobacter genomospecies 28 strain ANC 4149.</title>
        <authorList>
            <person name="Radolfova-Krizova L."/>
            <person name="Nemec A."/>
        </authorList>
    </citation>
    <scope>NUCLEOTIDE SEQUENCE [LARGE SCALE GENOMIC DNA]</scope>
    <source>
        <strain evidence="2 3">ANC 4149</strain>
    </source>
</reference>
<sequence>MKKLILACGLCLICTSLFAQSNTTTVIVKKIEGFSESGDAFSFKTTTGKRYQVYNAGGSNPIQGEELISSSIKSKKAICLRLDADKTEPRLVQSVHKGKCK</sequence>
<dbReference type="STRING" id="1806892.AZH43_14445"/>
<proteinExistence type="predicted"/>
<evidence type="ECO:0000313" key="2">
    <source>
        <dbReference type="EMBL" id="KYQ71419.1"/>
    </source>
</evidence>
<name>A0A151Y0J9_9GAMM</name>
<protein>
    <submittedName>
        <fullName evidence="2">Uncharacterized protein</fullName>
    </submittedName>
</protein>
<dbReference type="EMBL" id="LUAW01000026">
    <property type="protein sequence ID" value="KYQ71419.1"/>
    <property type="molecule type" value="Genomic_DNA"/>
</dbReference>
<comment type="caution">
    <text evidence="2">The sequence shown here is derived from an EMBL/GenBank/DDBJ whole genome shotgun (WGS) entry which is preliminary data.</text>
</comment>
<dbReference type="RefSeq" id="WP_067669993.1">
    <property type="nucleotide sequence ID" value="NZ_CBCSIK010000006.1"/>
</dbReference>
<organism evidence="2 3">
    <name type="scientific">Acinetobacter pragensis</name>
    <dbReference type="NCBI Taxonomy" id="1806892"/>
    <lineage>
        <taxon>Bacteria</taxon>
        <taxon>Pseudomonadati</taxon>
        <taxon>Pseudomonadota</taxon>
        <taxon>Gammaproteobacteria</taxon>
        <taxon>Moraxellales</taxon>
        <taxon>Moraxellaceae</taxon>
        <taxon>Acinetobacter</taxon>
    </lineage>
</organism>
<dbReference type="Proteomes" id="UP000076276">
    <property type="component" value="Unassembled WGS sequence"/>
</dbReference>
<keyword evidence="1" id="KW-0732">Signal</keyword>